<dbReference type="Gene3D" id="3.30.1320.10">
    <property type="match status" value="1"/>
</dbReference>
<dbReference type="SUPFAM" id="SSF54565">
    <property type="entry name" value="Ribosomal protein S16"/>
    <property type="match status" value="1"/>
</dbReference>
<keyword evidence="5" id="KW-1185">Reference proteome</keyword>
<sequence>MVVIRLARGGAKKRPFYNIVVADSRERRDGRFIERLGFYNPMAAGAEQPLRVALDRLTYWQGVGAQMSPTVERLVKQAAKAVAAPAAAAAA</sequence>
<comment type="similarity">
    <text evidence="3">Belongs to the bacterial ribosomal protein bS16 family.</text>
</comment>
<accession>A0ABU9CB75</accession>
<dbReference type="InterPro" id="IPR020592">
    <property type="entry name" value="Ribosomal_bS16_CS"/>
</dbReference>
<protein>
    <recommendedName>
        <fullName evidence="3">Small ribosomal subunit protein bS16</fullName>
    </recommendedName>
</protein>
<dbReference type="RefSeq" id="WP_341408794.1">
    <property type="nucleotide sequence ID" value="NZ_JBBUTH010000001.1"/>
</dbReference>
<evidence type="ECO:0000256" key="3">
    <source>
        <dbReference type="HAMAP-Rule" id="MF_00385"/>
    </source>
</evidence>
<dbReference type="PROSITE" id="PS00732">
    <property type="entry name" value="RIBOSOMAL_S16"/>
    <property type="match status" value="1"/>
</dbReference>
<dbReference type="NCBIfam" id="TIGR00002">
    <property type="entry name" value="S16"/>
    <property type="match status" value="1"/>
</dbReference>
<dbReference type="PANTHER" id="PTHR12919:SF20">
    <property type="entry name" value="SMALL RIBOSOMAL SUBUNIT PROTEIN BS16M"/>
    <property type="match status" value="1"/>
</dbReference>
<evidence type="ECO:0000313" key="5">
    <source>
        <dbReference type="Proteomes" id="UP001365405"/>
    </source>
</evidence>
<dbReference type="PANTHER" id="PTHR12919">
    <property type="entry name" value="30S RIBOSOMAL PROTEIN S16"/>
    <property type="match status" value="1"/>
</dbReference>
<keyword evidence="2 3" id="KW-0687">Ribonucleoprotein</keyword>
<keyword evidence="1 3" id="KW-0689">Ribosomal protein</keyword>
<dbReference type="InterPro" id="IPR000307">
    <property type="entry name" value="Ribosomal_bS16"/>
</dbReference>
<dbReference type="Pfam" id="PF00886">
    <property type="entry name" value="Ribosomal_S16"/>
    <property type="match status" value="1"/>
</dbReference>
<dbReference type="GO" id="GO:0005840">
    <property type="term" value="C:ribosome"/>
    <property type="evidence" value="ECO:0007669"/>
    <property type="project" value="UniProtKB-KW"/>
</dbReference>
<dbReference type="Proteomes" id="UP001365405">
    <property type="component" value="Unassembled WGS sequence"/>
</dbReference>
<evidence type="ECO:0000313" key="4">
    <source>
        <dbReference type="EMBL" id="MEK8049122.1"/>
    </source>
</evidence>
<proteinExistence type="inferred from homology"/>
<reference evidence="4 5" key="1">
    <citation type="submission" date="2024-04" db="EMBL/GenBank/DDBJ databases">
        <title>Novel species of the genus Ideonella isolated from streams.</title>
        <authorList>
            <person name="Lu H."/>
        </authorList>
    </citation>
    <scope>NUCLEOTIDE SEQUENCE [LARGE SCALE GENOMIC DNA]</scope>
    <source>
        <strain evidence="4 5">DXS22W</strain>
    </source>
</reference>
<evidence type="ECO:0000256" key="2">
    <source>
        <dbReference type="ARBA" id="ARBA00023274"/>
    </source>
</evidence>
<dbReference type="InterPro" id="IPR023803">
    <property type="entry name" value="Ribosomal_bS16_dom_sf"/>
</dbReference>
<evidence type="ECO:0000256" key="1">
    <source>
        <dbReference type="ARBA" id="ARBA00022980"/>
    </source>
</evidence>
<name>A0ABU9CB75_9BURK</name>
<gene>
    <name evidence="3 4" type="primary">rpsP</name>
    <name evidence="4" type="ORF">AACH10_02620</name>
</gene>
<dbReference type="HAMAP" id="MF_00385">
    <property type="entry name" value="Ribosomal_bS16"/>
    <property type="match status" value="1"/>
</dbReference>
<comment type="caution">
    <text evidence="4">The sequence shown here is derived from an EMBL/GenBank/DDBJ whole genome shotgun (WGS) entry which is preliminary data.</text>
</comment>
<organism evidence="4 5">
    <name type="scientific">Pseudaquabacterium inlustre</name>
    <dbReference type="NCBI Taxonomy" id="2984192"/>
    <lineage>
        <taxon>Bacteria</taxon>
        <taxon>Pseudomonadati</taxon>
        <taxon>Pseudomonadota</taxon>
        <taxon>Betaproteobacteria</taxon>
        <taxon>Burkholderiales</taxon>
        <taxon>Sphaerotilaceae</taxon>
        <taxon>Pseudaquabacterium</taxon>
    </lineage>
</organism>
<dbReference type="EMBL" id="JBBUTH010000001">
    <property type="protein sequence ID" value="MEK8049122.1"/>
    <property type="molecule type" value="Genomic_DNA"/>
</dbReference>